<evidence type="ECO:0000256" key="10">
    <source>
        <dbReference type="ARBA" id="ARBA00044878"/>
    </source>
</evidence>
<comment type="catalytic activity">
    <reaction evidence="10">
        <text>L-histidyl-glycine(out) = L-histidyl-glycine(in)</text>
        <dbReference type="Rhea" id="RHEA:79395"/>
        <dbReference type="ChEBI" id="CHEBI:229957"/>
    </reaction>
</comment>
<evidence type="ECO:0000256" key="17">
    <source>
        <dbReference type="ARBA" id="ARBA00044900"/>
    </source>
</evidence>
<feature type="transmembrane region" description="Helical" evidence="26">
    <location>
        <begin position="172"/>
        <end position="194"/>
    </location>
</feature>
<dbReference type="InterPro" id="IPR020846">
    <property type="entry name" value="MFS_dom"/>
</dbReference>
<feature type="transmembrane region" description="Helical" evidence="26">
    <location>
        <begin position="409"/>
        <end position="432"/>
    </location>
</feature>
<dbReference type="Proteomes" id="UP000244989">
    <property type="component" value="Unassembled WGS sequence"/>
</dbReference>
<evidence type="ECO:0000259" key="27">
    <source>
        <dbReference type="PROSITE" id="PS50850"/>
    </source>
</evidence>
<comment type="catalytic activity">
    <reaction evidence="14">
        <text>L-alpha-aminoacyl-L-lysine(out) = L-alpha-aminoacyl-L-lysine(in)</text>
        <dbReference type="Rhea" id="RHEA:79383"/>
        <dbReference type="ChEBI" id="CHEBI:229966"/>
    </reaction>
</comment>
<keyword evidence="8" id="KW-0458">Lysosome</keyword>
<dbReference type="GO" id="GO:0005886">
    <property type="term" value="C:plasma membrane"/>
    <property type="evidence" value="ECO:0007669"/>
    <property type="project" value="UniProtKB-SubCell"/>
</dbReference>
<evidence type="ECO:0000256" key="9">
    <source>
        <dbReference type="ARBA" id="ARBA00044876"/>
    </source>
</evidence>
<comment type="catalytic activity">
    <reaction evidence="17">
        <text>L-lysyl-L-lysine(out) = L-lysyl-L-lysine(in)</text>
        <dbReference type="Rhea" id="RHEA:79403"/>
        <dbReference type="ChEBI" id="CHEBI:229956"/>
    </reaction>
</comment>
<evidence type="ECO:0000256" key="26">
    <source>
        <dbReference type="SAM" id="Phobius"/>
    </source>
</evidence>
<dbReference type="PROSITE" id="PS50850">
    <property type="entry name" value="MFS"/>
    <property type="match status" value="1"/>
</dbReference>
<dbReference type="Gene3D" id="1.20.1250.20">
    <property type="entry name" value="MFS general substrate transporter like domains"/>
    <property type="match status" value="2"/>
</dbReference>
<dbReference type="PANTHER" id="PTHR23512:SF3">
    <property type="entry name" value="MAJOR FACILITATOR SUPERFAMILY DOMAIN-CONTAINING PROTEIN 1"/>
    <property type="match status" value="1"/>
</dbReference>
<evidence type="ECO:0000256" key="8">
    <source>
        <dbReference type="ARBA" id="ARBA00023228"/>
    </source>
</evidence>
<sequence length="450" mass="48369">MSPSSRPDPRQQVTRRALIVWGAAVLFYIVAITGRTSFGVAGVDAIARFEVDASRIAVFTAVQVGVYALAQIPVGLLIDRFGSRRVLIIGAVLMGVGQIILGLTSNYWVAILARVFIGAGDASAFLSAMRLLPFWFPARITPLFTQLTSGLGQLGQFFSAVPFLWLLGAQGWTVAFVSLGAVGILVAIAAGVAISDAPDGSDDEDSPTDSPEPGQLTAREMRRKKSRFFNTLSTVLKHPLCWQGFFIHWTGMLNQIVFTLLWGVPLMTLGMGLDNAQVGLVLTINTISTIAAGPLLGWVSQRTGYNRDLAVVVLAGIIGIAWLIFILPAEPRSLAAIIVVNIIMAVFTPTANFGFDNVRARVHRRVVATGTGLGNMGGFLSGMLAAQLVGITLDASSAGETYQWADFRLGWLVVLVIWALGMTGILLTRAWVKRWEKRAGRGVRIVDSSD</sequence>
<comment type="catalytic activity">
    <reaction evidence="16">
        <text>L-arginyl-L-alpha-amino acid(out) = L-arginyl-L-alpha-amino acid(in)</text>
        <dbReference type="Rhea" id="RHEA:79371"/>
        <dbReference type="ChEBI" id="CHEBI:84315"/>
    </reaction>
</comment>
<keyword evidence="5 26" id="KW-0812">Transmembrane</keyword>
<dbReference type="PANTHER" id="PTHR23512">
    <property type="entry name" value="MAJOR FACILITATOR SUPERFAMILY DOMAIN-CONTAINING PROTEIN 1"/>
    <property type="match status" value="1"/>
</dbReference>
<keyword evidence="7 26" id="KW-0472">Membrane</keyword>
<dbReference type="RefSeq" id="WP_108431129.1">
    <property type="nucleotide sequence ID" value="NZ_CP026947.1"/>
</dbReference>
<evidence type="ECO:0000256" key="18">
    <source>
        <dbReference type="ARBA" id="ARBA00044903"/>
    </source>
</evidence>
<dbReference type="GO" id="GO:0005765">
    <property type="term" value="C:lysosomal membrane"/>
    <property type="evidence" value="ECO:0007669"/>
    <property type="project" value="UniProtKB-SubCell"/>
</dbReference>
<evidence type="ECO:0000256" key="7">
    <source>
        <dbReference type="ARBA" id="ARBA00023136"/>
    </source>
</evidence>
<dbReference type="InterPro" id="IPR011701">
    <property type="entry name" value="MFS"/>
</dbReference>
<feature type="transmembrane region" description="Helical" evidence="26">
    <location>
        <begin position="309"/>
        <end position="328"/>
    </location>
</feature>
<dbReference type="GO" id="GO:0022857">
    <property type="term" value="F:transmembrane transporter activity"/>
    <property type="evidence" value="ECO:0007669"/>
    <property type="project" value="InterPro"/>
</dbReference>
<comment type="catalytic activity">
    <reaction evidence="19">
        <text>L-histidyl-L-alpha-amino acid(out) = L-histidyl-L-alpha-amino acid(in)</text>
        <dbReference type="Rhea" id="RHEA:79379"/>
        <dbReference type="ChEBI" id="CHEBI:229964"/>
    </reaction>
</comment>
<comment type="function">
    <text evidence="24">Lysosomal dipeptide uniporter that selectively exports lysine, arginine or histidine-containing dipeptides with a net positive charge from the lysosome lumen into the cytosol. Could play a role in a specific type of protein O-glycosylation indirectly regulating macrophages migration and tissue invasion. Also essential for liver homeostasis.</text>
</comment>
<evidence type="ECO:0000256" key="22">
    <source>
        <dbReference type="ARBA" id="ARBA00044985"/>
    </source>
</evidence>
<dbReference type="InterPro" id="IPR036259">
    <property type="entry name" value="MFS_trans_sf"/>
</dbReference>
<evidence type="ECO:0000256" key="24">
    <source>
        <dbReference type="ARBA" id="ARBA00045709"/>
    </source>
</evidence>
<reference evidence="29" key="1">
    <citation type="submission" date="2018-04" db="EMBL/GenBank/DDBJ databases">
        <authorList>
            <person name="Liu S."/>
            <person name="Wang Z."/>
            <person name="Li J."/>
        </authorList>
    </citation>
    <scope>NUCLEOTIDE SEQUENCE [LARGE SCALE GENOMIC DNA]</scope>
    <source>
        <strain evidence="29">2189</strain>
    </source>
</reference>
<gene>
    <name evidence="28" type="ORF">DF222_04875</name>
</gene>
<evidence type="ECO:0000256" key="15">
    <source>
        <dbReference type="ARBA" id="ARBA00044898"/>
    </source>
</evidence>
<evidence type="ECO:0000256" key="19">
    <source>
        <dbReference type="ARBA" id="ARBA00044912"/>
    </source>
</evidence>
<comment type="similarity">
    <text evidence="3">Belongs to the major facilitator superfamily.</text>
</comment>
<evidence type="ECO:0000256" key="16">
    <source>
        <dbReference type="ARBA" id="ARBA00044899"/>
    </source>
</evidence>
<keyword evidence="29" id="KW-1185">Reference proteome</keyword>
<feature type="domain" description="Major facilitator superfamily (MFS) profile" evidence="27">
    <location>
        <begin position="19"/>
        <end position="436"/>
    </location>
</feature>
<proteinExistence type="inferred from homology"/>
<dbReference type="CDD" id="cd06174">
    <property type="entry name" value="MFS"/>
    <property type="match status" value="1"/>
</dbReference>
<comment type="subcellular location">
    <subcellularLocation>
        <location evidence="2">Cell membrane</location>
        <topology evidence="2">Multi-pass membrane protein</topology>
    </subcellularLocation>
    <subcellularLocation>
        <location evidence="1">Lysosome membrane</location>
        <topology evidence="1">Multi-pass membrane protein</topology>
    </subcellularLocation>
</comment>
<evidence type="ECO:0000256" key="13">
    <source>
        <dbReference type="ARBA" id="ARBA00044891"/>
    </source>
</evidence>
<dbReference type="OrthoDB" id="4332123at2"/>
<dbReference type="AlphaFoldDB" id="A0A2U1T7P9"/>
<keyword evidence="4" id="KW-0813">Transport</keyword>
<evidence type="ECO:0000256" key="20">
    <source>
        <dbReference type="ARBA" id="ARBA00044919"/>
    </source>
</evidence>
<feature type="transmembrane region" description="Helical" evidence="26">
    <location>
        <begin position="367"/>
        <end position="389"/>
    </location>
</feature>
<protein>
    <recommendedName>
        <fullName evidence="22">Lysosomal dipeptide transporter MFSD1</fullName>
    </recommendedName>
    <alternativeName>
        <fullName evidence="23">Major facilitator superfamily domain-containing protein 1</fullName>
    </alternativeName>
</protein>
<feature type="transmembrane region" description="Helical" evidence="26">
    <location>
        <begin position="56"/>
        <end position="78"/>
    </location>
</feature>
<evidence type="ECO:0000256" key="11">
    <source>
        <dbReference type="ARBA" id="ARBA00044881"/>
    </source>
</evidence>
<evidence type="ECO:0000256" key="2">
    <source>
        <dbReference type="ARBA" id="ARBA00004651"/>
    </source>
</evidence>
<dbReference type="Pfam" id="PF07690">
    <property type="entry name" value="MFS_1"/>
    <property type="match status" value="1"/>
</dbReference>
<evidence type="ECO:0000256" key="6">
    <source>
        <dbReference type="ARBA" id="ARBA00022989"/>
    </source>
</evidence>
<comment type="catalytic activity">
    <reaction evidence="11">
        <text>L-alpha-aminoacyl-L-arginine(out) = L-alpha-aminoacyl-L-arginine(in)</text>
        <dbReference type="Rhea" id="RHEA:79367"/>
        <dbReference type="ChEBI" id="CHEBI:229968"/>
    </reaction>
</comment>
<comment type="caution">
    <text evidence="28">The sequence shown here is derived from an EMBL/GenBank/DDBJ whole genome shotgun (WGS) entry which is preliminary data.</text>
</comment>
<feature type="transmembrane region" description="Helical" evidence="26">
    <location>
        <begin position="245"/>
        <end position="264"/>
    </location>
</feature>
<evidence type="ECO:0000256" key="5">
    <source>
        <dbReference type="ARBA" id="ARBA00022692"/>
    </source>
</evidence>
<keyword evidence="6 26" id="KW-1133">Transmembrane helix</keyword>
<accession>A0A2U1T7P9</accession>
<evidence type="ECO:0000313" key="29">
    <source>
        <dbReference type="Proteomes" id="UP000244989"/>
    </source>
</evidence>
<feature type="transmembrane region" description="Helical" evidence="26">
    <location>
        <begin position="85"/>
        <end position="101"/>
    </location>
</feature>
<evidence type="ECO:0000256" key="21">
    <source>
        <dbReference type="ARBA" id="ARBA00044924"/>
    </source>
</evidence>
<evidence type="ECO:0000256" key="23">
    <source>
        <dbReference type="ARBA" id="ARBA00045018"/>
    </source>
</evidence>
<comment type="catalytic activity">
    <reaction evidence="12">
        <text>L-alpha-aminoacyl-L-histidine(out) = L-alpha-aminoacyl-L-histidine(in)</text>
        <dbReference type="Rhea" id="RHEA:79375"/>
        <dbReference type="ChEBI" id="CHEBI:229967"/>
    </reaction>
</comment>
<feature type="transmembrane region" description="Helical" evidence="26">
    <location>
        <begin position="276"/>
        <end position="297"/>
    </location>
</feature>
<name>A0A2U1T7P9_9CORY</name>
<comment type="catalytic activity">
    <reaction evidence="21">
        <text>L-lysyl-glycine(out) = L-lysyl-glycine(in)</text>
        <dbReference type="Rhea" id="RHEA:79407"/>
        <dbReference type="ChEBI" id="CHEBI:191202"/>
    </reaction>
</comment>
<comment type="subunit">
    <text evidence="25">Homodimer. Interacts with lysosomal protein GLMP (via lumenal domain); the interaction starts while both proteins are still in the endoplasmic reticulum and is required for stabilization of MFSD1 in lysosomes but has no direct effect on its targeting to lysosomes or transporter activity.</text>
</comment>
<organism evidence="28 29">
    <name type="scientific">Corynebacterium yudongzhengii</name>
    <dbReference type="NCBI Taxonomy" id="2080740"/>
    <lineage>
        <taxon>Bacteria</taxon>
        <taxon>Bacillati</taxon>
        <taxon>Actinomycetota</taxon>
        <taxon>Actinomycetes</taxon>
        <taxon>Mycobacteriales</taxon>
        <taxon>Corynebacteriaceae</taxon>
        <taxon>Corynebacterium</taxon>
    </lineage>
</organism>
<evidence type="ECO:0000256" key="25">
    <source>
        <dbReference type="ARBA" id="ARBA00046376"/>
    </source>
</evidence>
<dbReference type="InterPro" id="IPR052187">
    <property type="entry name" value="MFSD1"/>
</dbReference>
<dbReference type="EMBL" id="QEEZ01000007">
    <property type="protein sequence ID" value="PWC01918.1"/>
    <property type="molecule type" value="Genomic_DNA"/>
</dbReference>
<comment type="catalytic activity">
    <reaction evidence="18">
        <text>L-arginyl-glycine(out) = L-arginyl-glycine(in)</text>
        <dbReference type="Rhea" id="RHEA:79391"/>
        <dbReference type="ChEBI" id="CHEBI:229955"/>
    </reaction>
</comment>
<comment type="catalytic activity">
    <reaction evidence="13">
        <text>L-lysyl-L-alpha-amino acid(out) = L-lysyl-L-alpha-amino acid(in)</text>
        <dbReference type="Rhea" id="RHEA:79387"/>
        <dbReference type="ChEBI" id="CHEBI:229965"/>
    </reaction>
</comment>
<evidence type="ECO:0000256" key="1">
    <source>
        <dbReference type="ARBA" id="ARBA00004155"/>
    </source>
</evidence>
<dbReference type="KEGG" id="cyz:C3B44_03370"/>
<evidence type="ECO:0000256" key="14">
    <source>
        <dbReference type="ARBA" id="ARBA00044893"/>
    </source>
</evidence>
<comment type="catalytic activity">
    <reaction evidence="9">
        <text>L-lysyl-L-alanine(out) = L-lysyl-L-alanine(in)</text>
        <dbReference type="Rhea" id="RHEA:79399"/>
        <dbReference type="ChEBI" id="CHEBI:229954"/>
    </reaction>
</comment>
<feature type="transmembrane region" description="Helical" evidence="26">
    <location>
        <begin position="18"/>
        <end position="36"/>
    </location>
</feature>
<evidence type="ECO:0000256" key="4">
    <source>
        <dbReference type="ARBA" id="ARBA00022448"/>
    </source>
</evidence>
<dbReference type="SUPFAM" id="SSF103473">
    <property type="entry name" value="MFS general substrate transporter"/>
    <property type="match status" value="1"/>
</dbReference>
<comment type="catalytic activity">
    <reaction evidence="20">
        <text>L-alanyl-L-lysine(out) = L-alanyl-L-lysine(in)</text>
        <dbReference type="Rhea" id="RHEA:79415"/>
        <dbReference type="ChEBI" id="CHEBI:192470"/>
    </reaction>
</comment>
<feature type="transmembrane region" description="Helical" evidence="26">
    <location>
        <begin position="334"/>
        <end position="355"/>
    </location>
</feature>
<evidence type="ECO:0000256" key="12">
    <source>
        <dbReference type="ARBA" id="ARBA00044884"/>
    </source>
</evidence>
<evidence type="ECO:0000256" key="3">
    <source>
        <dbReference type="ARBA" id="ARBA00008335"/>
    </source>
</evidence>
<comment type="catalytic activity">
    <reaction evidence="15">
        <text>L-aspartyl-L-lysine(out) = L-aspartyl-L-lysine(in)</text>
        <dbReference type="Rhea" id="RHEA:79411"/>
        <dbReference type="ChEBI" id="CHEBI:229953"/>
    </reaction>
</comment>
<evidence type="ECO:0000313" key="28">
    <source>
        <dbReference type="EMBL" id="PWC01918.1"/>
    </source>
</evidence>